<dbReference type="Gene3D" id="3.20.20.100">
    <property type="entry name" value="NADP-dependent oxidoreductase domain"/>
    <property type="match status" value="1"/>
</dbReference>
<evidence type="ECO:0000256" key="3">
    <source>
        <dbReference type="ARBA" id="ARBA00023002"/>
    </source>
</evidence>
<gene>
    <name evidence="8" type="primary">dkgA</name>
    <name evidence="8" type="ORF">MPLG2_0021</name>
</gene>
<dbReference type="InterPro" id="IPR023210">
    <property type="entry name" value="NADP_OxRdtase_dom"/>
</dbReference>
<feature type="domain" description="NADP-dependent oxidoreductase" evidence="7">
    <location>
        <begin position="25"/>
        <end position="257"/>
    </location>
</feature>
<evidence type="ECO:0000256" key="2">
    <source>
        <dbReference type="ARBA" id="ARBA00022857"/>
    </source>
</evidence>
<dbReference type="FunFam" id="3.20.20.100:FF:000015">
    <property type="entry name" value="Oxidoreductase, aldo/keto reductase family"/>
    <property type="match status" value="1"/>
</dbReference>
<dbReference type="PANTHER" id="PTHR43827">
    <property type="entry name" value="2,5-DIKETO-D-GLUCONIC ACID REDUCTASE"/>
    <property type="match status" value="1"/>
</dbReference>
<dbReference type="PANTHER" id="PTHR43827:SF3">
    <property type="entry name" value="NADP-DEPENDENT OXIDOREDUCTASE DOMAIN-CONTAINING PROTEIN"/>
    <property type="match status" value="1"/>
</dbReference>
<sequence length="273" mass="30375">MTIPTIDLNDGNTIPQFGLGVFLMPPEVTKQHVLTALELGYRHIDTAAIYGNEQAVGEAIAESGVPRDELFVTTKLWNDRQTDAPAALHESLEKLGLDHVDLYLIHWPTPKFDTYVEAWLALEQLKGEGLARSIGVSNFHQQHLSRAIAESSTVPAVNQIEVHPSLPQFELVEFCQNLDVAVEAWSPLGRTADLDAPAVVQIASALGRTPAQVILRWHIQRGLIVFPKASSRERLAENMKIFDFELDDHAMQALNDLDMGHRVGPDPETFDRH</sequence>
<dbReference type="GO" id="GO:0016616">
    <property type="term" value="F:oxidoreductase activity, acting on the CH-OH group of donors, NAD or NADP as acceptor"/>
    <property type="evidence" value="ECO:0007669"/>
    <property type="project" value="UniProtKB-ARBA"/>
</dbReference>
<dbReference type="AlphaFoldDB" id="A0A2N9JA35"/>
<dbReference type="PRINTS" id="PR00069">
    <property type="entry name" value="ALDKETRDTASE"/>
</dbReference>
<comment type="similarity">
    <text evidence="1">Belongs to the aldo/keto reductase family.</text>
</comment>
<proteinExistence type="inferred from homology"/>
<evidence type="ECO:0000256" key="5">
    <source>
        <dbReference type="PIRSR" id="PIRSR000097-2"/>
    </source>
</evidence>
<evidence type="ECO:0000256" key="1">
    <source>
        <dbReference type="ARBA" id="ARBA00007905"/>
    </source>
</evidence>
<feature type="active site" description="Proton donor" evidence="4">
    <location>
        <position position="50"/>
    </location>
</feature>
<evidence type="ECO:0000259" key="7">
    <source>
        <dbReference type="Pfam" id="PF00248"/>
    </source>
</evidence>
<evidence type="ECO:0000256" key="4">
    <source>
        <dbReference type="PIRSR" id="PIRSR000097-1"/>
    </source>
</evidence>
<dbReference type="SUPFAM" id="SSF51430">
    <property type="entry name" value="NAD(P)-linked oxidoreductase"/>
    <property type="match status" value="1"/>
</dbReference>
<dbReference type="KEGG" id="mgg:MPLG2_0021"/>
<dbReference type="InterPro" id="IPR036812">
    <property type="entry name" value="NAD(P)_OxRdtase_dom_sf"/>
</dbReference>
<feature type="binding site" evidence="5">
    <location>
        <position position="106"/>
    </location>
    <ligand>
        <name>substrate</name>
    </ligand>
</feature>
<dbReference type="PROSITE" id="PS00798">
    <property type="entry name" value="ALDOKETO_REDUCTASE_1"/>
    <property type="match status" value="1"/>
</dbReference>
<evidence type="ECO:0000313" key="8">
    <source>
        <dbReference type="EMBL" id="SPD85057.1"/>
    </source>
</evidence>
<keyword evidence="3 8" id="KW-0560">Oxidoreductase</keyword>
<name>A0A2N9JA35_9ACTN</name>
<dbReference type="EMBL" id="LT985188">
    <property type="protein sequence ID" value="SPD85057.1"/>
    <property type="molecule type" value="Genomic_DNA"/>
</dbReference>
<dbReference type="InterPro" id="IPR020471">
    <property type="entry name" value="AKR"/>
</dbReference>
<dbReference type="RefSeq" id="WP_197710019.1">
    <property type="nucleotide sequence ID" value="NZ_BAAAGO010000016.1"/>
</dbReference>
<evidence type="ECO:0000313" key="9">
    <source>
        <dbReference type="Proteomes" id="UP000238164"/>
    </source>
</evidence>
<reference evidence="8 9" key="1">
    <citation type="submission" date="2018-02" db="EMBL/GenBank/DDBJ databases">
        <authorList>
            <person name="Cohen D.B."/>
            <person name="Kent A.D."/>
        </authorList>
    </citation>
    <scope>NUCLEOTIDE SEQUENCE [LARGE SCALE GENOMIC DNA]</scope>
    <source>
        <strain evidence="8">1</strain>
    </source>
</reference>
<organism evidence="8 9">
    <name type="scientific">Micropruina glycogenica</name>
    <dbReference type="NCBI Taxonomy" id="75385"/>
    <lineage>
        <taxon>Bacteria</taxon>
        <taxon>Bacillati</taxon>
        <taxon>Actinomycetota</taxon>
        <taxon>Actinomycetes</taxon>
        <taxon>Propionibacteriales</taxon>
        <taxon>Nocardioidaceae</taxon>
        <taxon>Micropruina</taxon>
    </lineage>
</organism>
<dbReference type="Proteomes" id="UP000238164">
    <property type="component" value="Chromosome 1"/>
</dbReference>
<dbReference type="InterPro" id="IPR018170">
    <property type="entry name" value="Aldo/ket_reductase_CS"/>
</dbReference>
<keyword evidence="9" id="KW-1185">Reference proteome</keyword>
<protein>
    <submittedName>
        <fullName evidence="8">2,5-diketo-D-gluconic acid reductase A</fullName>
        <ecNumber evidence="8">1.1.1.346</ecNumber>
    </submittedName>
</protein>
<dbReference type="PROSITE" id="PS00062">
    <property type="entry name" value="ALDOKETO_REDUCTASE_2"/>
    <property type="match status" value="1"/>
</dbReference>
<dbReference type="Pfam" id="PF00248">
    <property type="entry name" value="Aldo_ket_red"/>
    <property type="match status" value="1"/>
</dbReference>
<feature type="site" description="Lowers pKa of active site Tyr" evidence="6">
    <location>
        <position position="75"/>
    </location>
</feature>
<evidence type="ECO:0000256" key="6">
    <source>
        <dbReference type="PIRSR" id="PIRSR000097-3"/>
    </source>
</evidence>
<dbReference type="PIRSF" id="PIRSF000097">
    <property type="entry name" value="AKR"/>
    <property type="match status" value="1"/>
</dbReference>
<dbReference type="EC" id="1.1.1.346" evidence="8"/>
<accession>A0A2N9JA35</accession>
<keyword evidence="2" id="KW-0521">NADP</keyword>